<dbReference type="PANTHER" id="PTHR34488:SF1">
    <property type="entry name" value="SI:CH211-245H14.1-RELATED"/>
    <property type="match status" value="1"/>
</dbReference>
<reference evidence="1 2" key="1">
    <citation type="submission" date="2021-07" db="EMBL/GenBank/DDBJ databases">
        <authorList>
            <person name="Imarazene B."/>
            <person name="Zahm M."/>
            <person name="Klopp C."/>
            <person name="Cabau C."/>
            <person name="Beille S."/>
            <person name="Jouanno E."/>
            <person name="Castinel A."/>
            <person name="Lluch J."/>
            <person name="Gil L."/>
            <person name="Kuchtly C."/>
            <person name="Lopez Roques C."/>
            <person name="Donnadieu C."/>
            <person name="Parrinello H."/>
            <person name="Journot L."/>
            <person name="Du K."/>
            <person name="Schartl M."/>
            <person name="Retaux S."/>
            <person name="Guiguen Y."/>
        </authorList>
    </citation>
    <scope>NUCLEOTIDE SEQUENCE [LARGE SCALE GENOMIC DNA]</scope>
    <source>
        <strain evidence="1">Pach_M1</strain>
        <tissue evidence="1">Testis</tissue>
    </source>
</reference>
<evidence type="ECO:0000313" key="2">
    <source>
        <dbReference type="Proteomes" id="UP000752171"/>
    </source>
</evidence>
<dbReference type="EMBL" id="JAICCE010000001">
    <property type="protein sequence ID" value="KAG9281982.1"/>
    <property type="molecule type" value="Genomic_DNA"/>
</dbReference>
<organism evidence="1 2">
    <name type="scientific">Astyanax mexicanus</name>
    <name type="common">Blind cave fish</name>
    <name type="synonym">Astyanax fasciatus mexicanus</name>
    <dbReference type="NCBI Taxonomy" id="7994"/>
    <lineage>
        <taxon>Eukaryota</taxon>
        <taxon>Metazoa</taxon>
        <taxon>Chordata</taxon>
        <taxon>Craniata</taxon>
        <taxon>Vertebrata</taxon>
        <taxon>Euteleostomi</taxon>
        <taxon>Actinopterygii</taxon>
        <taxon>Neopterygii</taxon>
        <taxon>Teleostei</taxon>
        <taxon>Ostariophysi</taxon>
        <taxon>Characiformes</taxon>
        <taxon>Characoidei</taxon>
        <taxon>Acestrorhamphidae</taxon>
        <taxon>Acestrorhamphinae</taxon>
        <taxon>Astyanax</taxon>
    </lineage>
</organism>
<protein>
    <submittedName>
        <fullName evidence="1">Uncharacterized protein</fullName>
    </submittedName>
</protein>
<proteinExistence type="predicted"/>
<comment type="caution">
    <text evidence="1">The sequence shown here is derived from an EMBL/GenBank/DDBJ whole genome shotgun (WGS) entry which is preliminary data.</text>
</comment>
<dbReference type="AlphaFoldDB" id="A0A8T2MJJ9"/>
<accession>A0A8T2MJJ9</accession>
<sequence length="172" mass="19195">LGKGAVKYFTCVSGRTFGSHEDFKTRLQNEVPGLQEVSTLDECDIILLFLPIVSRAGTNINEALDKLDEISVYKPAVLVVLHCTMDPEKVVLDSSKLVNRENTLTVDCLFHEDKGLLKCCKNEDAVKTVKEQLKGLQGTKPTNSQSSVFDLLDCCNIKTLFVDYNPLREEKL</sequence>
<name>A0A8T2MJJ9_ASTMX</name>
<evidence type="ECO:0000313" key="1">
    <source>
        <dbReference type="EMBL" id="KAG9281982.1"/>
    </source>
</evidence>
<dbReference type="PANTHER" id="PTHR34488">
    <property type="entry name" value="SI:CH211-245H14.1-RELATED"/>
    <property type="match status" value="1"/>
</dbReference>
<dbReference type="Proteomes" id="UP000752171">
    <property type="component" value="Unassembled WGS sequence"/>
</dbReference>
<gene>
    <name evidence="1" type="ORF">AMEX_G568</name>
</gene>
<feature type="non-terminal residue" evidence="1">
    <location>
        <position position="1"/>
    </location>
</feature>